<comment type="caution">
    <text evidence="1">The sequence shown here is derived from an EMBL/GenBank/DDBJ whole genome shotgun (WGS) entry which is preliminary data.</text>
</comment>
<dbReference type="Proteomes" id="UP000178974">
    <property type="component" value="Unassembled WGS sequence"/>
</dbReference>
<gene>
    <name evidence="1" type="ORF">A2567_00270</name>
</gene>
<evidence type="ECO:0000313" key="2">
    <source>
        <dbReference type="Proteomes" id="UP000178974"/>
    </source>
</evidence>
<protein>
    <submittedName>
        <fullName evidence="1">Uncharacterized protein</fullName>
    </submittedName>
</protein>
<name>A0A1F5CJM0_9BACT</name>
<dbReference type="EMBL" id="MEZA01000009">
    <property type="protein sequence ID" value="OGD43060.1"/>
    <property type="molecule type" value="Genomic_DNA"/>
</dbReference>
<proteinExistence type="predicted"/>
<reference evidence="1 2" key="1">
    <citation type="journal article" date="2016" name="Nat. Commun.">
        <title>Thousands of microbial genomes shed light on interconnected biogeochemical processes in an aquifer system.</title>
        <authorList>
            <person name="Anantharaman K."/>
            <person name="Brown C.T."/>
            <person name="Hug L.A."/>
            <person name="Sharon I."/>
            <person name="Castelle C.J."/>
            <person name="Probst A.J."/>
            <person name="Thomas B.C."/>
            <person name="Singh A."/>
            <person name="Wilkins M.J."/>
            <person name="Karaoz U."/>
            <person name="Brodie E.L."/>
            <person name="Williams K.H."/>
            <person name="Hubbard S.S."/>
            <person name="Banfield J.F."/>
        </authorList>
    </citation>
    <scope>NUCLEOTIDE SEQUENCE [LARGE SCALE GENOMIC DNA]</scope>
</reference>
<accession>A0A1F5CJM0</accession>
<organism evidence="1 2">
    <name type="scientific">Candidatus Azambacteria bacterium RIFOXYD1_FULL_42_11</name>
    <dbReference type="NCBI Taxonomy" id="1797310"/>
    <lineage>
        <taxon>Bacteria</taxon>
        <taxon>Candidatus Azamiibacteriota</taxon>
    </lineage>
</organism>
<sequence length="746" mass="85409">MEKSPIINNPVELKPDFDILEVNEYIKNFVTKLREKLKKLYSYRIDPSTRVEIQTLQGALDSTTENIYHKIDQQLGTNEGGWYENNKTRERFYIKFYKNPDQARIEYIANAIYKKLGIRAVESTLLDMDGKFAIASKEIPGGGQSSYREEQAKSPDIRSGFLADTYLANWDVVGLVFDNIMKDANGNMYRVDNGGSLNFRAQGGLKDFLPNDIPELKNMLNPDFSAGQVFAGITEEELKSQAEHLVQDLSDGDIEEIVKQSGLDEEKAKILKQALVGRKRFLINKFKIDQRPMERIPIAIEKLKEQLDRLKGLELRPRVGIIADADKVENQEIDIIDASDLGRYEINFKLTDNHWETIIKELKEKMELSAPAEIREGAIYYIRAVASGSEQEITKLDWENQYDNRAQMAEAITIEKDGVIIRVSTERYRRSLSGLVHIEVPHENTDISGQQIGLIINNILEEILQIPGGLSVPTPEAEIEYKKARYAWHHKITLDQVPQDMDSKLIRQEVFPGYFTFCEKDKYKKYEKLSPFATYHSLNSTETLSWIIKAGGLLSTHERYRRGLIFNGSSSLQDLETGGADNVFVRTVTLDGLKTTHSHDATINNERGVIIFNPRILDRTDWYAYPVDEYGKTTPEVFIYRQSPEQLFDDQKNGKFSIENEQMFRCGISLSDILAITFRSEEKMFNARKILRAAGIETINGRPVEEMIVLIKTLKDAIDLSGGKTEQLMTLAKFIQENPDEMKRYE</sequence>
<evidence type="ECO:0000313" key="1">
    <source>
        <dbReference type="EMBL" id="OGD43060.1"/>
    </source>
</evidence>
<dbReference type="AlphaFoldDB" id="A0A1F5CJM0"/>